<accession>A0ABT2H6L7</accession>
<dbReference type="PANTHER" id="PTHR23416">
    <property type="entry name" value="SIALIC ACID SYNTHASE-RELATED"/>
    <property type="match status" value="1"/>
</dbReference>
<keyword evidence="2" id="KW-0808">Transferase</keyword>
<evidence type="ECO:0000256" key="1">
    <source>
        <dbReference type="ARBA" id="ARBA00007274"/>
    </source>
</evidence>
<sequence>MSNESTGQNLDAEVPVIDLSRAPGEHQAWDRPKLVVYLWGVFELLFVTNAWQISSGLRIKVLRMFGAEIGENVVFRPRTRVKFPWKLHIGDRSWIGEGVWFHNQDHIYVGHDVSISQESFLTTGSHAHRRDMALITRPIHIEPGVWITSRCMILGGVTIGRSALIGPSTVVNQDVEPNTILGSAPCVKLGTRFPSRNG</sequence>
<proteinExistence type="inferred from homology"/>
<gene>
    <name evidence="3" type="ORF">N1032_17635</name>
</gene>
<comment type="similarity">
    <text evidence="1">Belongs to the transferase hexapeptide repeat family.</text>
</comment>
<reference evidence="3" key="1">
    <citation type="submission" date="2022-08" db="EMBL/GenBank/DDBJ databases">
        <authorList>
            <person name="Deng Y."/>
            <person name="Han X.-F."/>
            <person name="Zhang Y.-Q."/>
        </authorList>
    </citation>
    <scope>NUCLEOTIDE SEQUENCE</scope>
    <source>
        <strain evidence="3">CPCC 203386</strain>
    </source>
</reference>
<dbReference type="Proteomes" id="UP001165586">
    <property type="component" value="Unassembled WGS sequence"/>
</dbReference>
<name>A0ABT2H6L7_9MICO</name>
<comment type="caution">
    <text evidence="3">The sequence shown here is derived from an EMBL/GenBank/DDBJ whole genome shotgun (WGS) entry which is preliminary data.</text>
</comment>
<dbReference type="InterPro" id="IPR001451">
    <property type="entry name" value="Hexapep"/>
</dbReference>
<dbReference type="EMBL" id="JANLCJ010000007">
    <property type="protein sequence ID" value="MCS5735569.1"/>
    <property type="molecule type" value="Genomic_DNA"/>
</dbReference>
<dbReference type="Gene3D" id="2.160.10.10">
    <property type="entry name" value="Hexapeptide repeat proteins"/>
    <property type="match status" value="1"/>
</dbReference>
<organism evidence="3 4">
    <name type="scientific">Herbiconiux daphne</name>
    <dbReference type="NCBI Taxonomy" id="2970914"/>
    <lineage>
        <taxon>Bacteria</taxon>
        <taxon>Bacillati</taxon>
        <taxon>Actinomycetota</taxon>
        <taxon>Actinomycetes</taxon>
        <taxon>Micrococcales</taxon>
        <taxon>Microbacteriaceae</taxon>
        <taxon>Herbiconiux</taxon>
    </lineage>
</organism>
<protein>
    <submittedName>
        <fullName evidence="3">Acetyltransferase</fullName>
    </submittedName>
</protein>
<evidence type="ECO:0000313" key="4">
    <source>
        <dbReference type="Proteomes" id="UP001165586"/>
    </source>
</evidence>
<evidence type="ECO:0000313" key="3">
    <source>
        <dbReference type="EMBL" id="MCS5735569.1"/>
    </source>
</evidence>
<dbReference type="RefSeq" id="WP_259540511.1">
    <property type="nucleotide sequence ID" value="NZ_JANLCJ010000007.1"/>
</dbReference>
<evidence type="ECO:0000256" key="2">
    <source>
        <dbReference type="ARBA" id="ARBA00022679"/>
    </source>
</evidence>
<dbReference type="Pfam" id="PF00132">
    <property type="entry name" value="Hexapep"/>
    <property type="match status" value="1"/>
</dbReference>
<dbReference type="CDD" id="cd05825">
    <property type="entry name" value="LbH_wcaF_like"/>
    <property type="match status" value="1"/>
</dbReference>
<dbReference type="InterPro" id="IPR051159">
    <property type="entry name" value="Hexapeptide_acetyltransf"/>
</dbReference>
<dbReference type="PANTHER" id="PTHR23416:SF23">
    <property type="entry name" value="ACETYLTRANSFERASE C18B11.09C-RELATED"/>
    <property type="match status" value="1"/>
</dbReference>
<keyword evidence="4" id="KW-1185">Reference proteome</keyword>
<dbReference type="InterPro" id="IPR011004">
    <property type="entry name" value="Trimer_LpxA-like_sf"/>
</dbReference>
<dbReference type="SUPFAM" id="SSF51161">
    <property type="entry name" value="Trimeric LpxA-like enzymes"/>
    <property type="match status" value="1"/>
</dbReference>